<dbReference type="FunFam" id="1.20.1050.10:FF:000031">
    <property type="entry name" value="Glutathione S-Transferase"/>
    <property type="match status" value="1"/>
</dbReference>
<evidence type="ECO:0000259" key="6">
    <source>
        <dbReference type="PROSITE" id="PS50404"/>
    </source>
</evidence>
<dbReference type="GO" id="GO:0005737">
    <property type="term" value="C:cytoplasm"/>
    <property type="evidence" value="ECO:0007669"/>
    <property type="project" value="UniProtKB-ARBA"/>
</dbReference>
<protein>
    <recommendedName>
        <fullName evidence="1">glutathione transferase</fullName>
        <ecNumber evidence="1">2.5.1.18</ecNumber>
    </recommendedName>
    <alternativeName>
        <fullName evidence="5">GST class-sigma</fullName>
    </alternativeName>
</protein>
<evidence type="ECO:0000256" key="5">
    <source>
        <dbReference type="ARBA" id="ARBA00078118"/>
    </source>
</evidence>
<dbReference type="WBParaSite" id="L893_g19080.t2">
    <property type="protein sequence ID" value="L893_g19080.t2"/>
    <property type="gene ID" value="L893_g19080"/>
</dbReference>
<evidence type="ECO:0000313" key="8">
    <source>
        <dbReference type="Proteomes" id="UP000095287"/>
    </source>
</evidence>
<keyword evidence="8" id="KW-1185">Reference proteome</keyword>
<proteinExistence type="inferred from homology"/>
<reference evidence="9" key="1">
    <citation type="submission" date="2016-11" db="UniProtKB">
        <authorList>
            <consortium name="WormBaseParasite"/>
        </authorList>
    </citation>
    <scope>IDENTIFICATION</scope>
</reference>
<dbReference type="InterPro" id="IPR004046">
    <property type="entry name" value="GST_C"/>
</dbReference>
<dbReference type="Gene3D" id="3.40.30.10">
    <property type="entry name" value="Glutaredoxin"/>
    <property type="match status" value="1"/>
</dbReference>
<dbReference type="CDD" id="cd03192">
    <property type="entry name" value="GST_C_Sigma_like"/>
    <property type="match status" value="1"/>
</dbReference>
<keyword evidence="2" id="KW-0808">Transferase</keyword>
<sequence>MPSYKLTYFPIRGLAEPARLLFHLAGVEFEDNRIEQEAWPALKPNTPFGQLPVLEFDGKVLAQSYAIYRYLANEFGFAGKCNFEKAIVDMIADSQKDFGIEVREYFRVAAGMAEGDASKLYEEKVKPAAARHLPLLVKYLKESGSGFFVKSGVTWVDLLIVEQLNTFKNFQSDILNEYPELDKFIETVRSLPQLKEYVEKRPVTQF</sequence>
<dbReference type="PROSITE" id="PS50404">
    <property type="entry name" value="GST_NTER"/>
    <property type="match status" value="1"/>
</dbReference>
<dbReference type="SFLD" id="SFLDG00363">
    <property type="entry name" value="AMPS_(cytGST):_Alpha-__Mu-__Pi"/>
    <property type="match status" value="1"/>
</dbReference>
<dbReference type="InterPro" id="IPR010987">
    <property type="entry name" value="Glutathione-S-Trfase_C-like"/>
</dbReference>
<organism evidence="8 9">
    <name type="scientific">Steinernema glaseri</name>
    <dbReference type="NCBI Taxonomy" id="37863"/>
    <lineage>
        <taxon>Eukaryota</taxon>
        <taxon>Metazoa</taxon>
        <taxon>Ecdysozoa</taxon>
        <taxon>Nematoda</taxon>
        <taxon>Chromadorea</taxon>
        <taxon>Rhabditida</taxon>
        <taxon>Tylenchina</taxon>
        <taxon>Panagrolaimomorpha</taxon>
        <taxon>Strongyloidoidea</taxon>
        <taxon>Steinernematidae</taxon>
        <taxon>Steinernema</taxon>
    </lineage>
</organism>
<dbReference type="InterPro" id="IPR050213">
    <property type="entry name" value="GST_superfamily"/>
</dbReference>
<dbReference type="Gene3D" id="1.20.1050.10">
    <property type="match status" value="1"/>
</dbReference>
<name>A0A1I7YRV2_9BILA</name>
<dbReference type="InterPro" id="IPR004045">
    <property type="entry name" value="Glutathione_S-Trfase_N"/>
</dbReference>
<dbReference type="SFLD" id="SFLDS00019">
    <property type="entry name" value="Glutathione_Transferase_(cytos"/>
    <property type="match status" value="1"/>
</dbReference>
<dbReference type="GO" id="GO:0006749">
    <property type="term" value="P:glutathione metabolic process"/>
    <property type="evidence" value="ECO:0007669"/>
    <property type="project" value="TreeGrafter"/>
</dbReference>
<feature type="domain" description="GST N-terminal" evidence="6">
    <location>
        <begin position="2"/>
        <end position="79"/>
    </location>
</feature>
<accession>A0A1I7YRV2</accession>
<dbReference type="PROSITE" id="PS50405">
    <property type="entry name" value="GST_CTER"/>
    <property type="match status" value="1"/>
</dbReference>
<evidence type="ECO:0000256" key="2">
    <source>
        <dbReference type="ARBA" id="ARBA00022679"/>
    </source>
</evidence>
<dbReference type="SUPFAM" id="SSF52833">
    <property type="entry name" value="Thioredoxin-like"/>
    <property type="match status" value="1"/>
</dbReference>
<dbReference type="InterPro" id="IPR036249">
    <property type="entry name" value="Thioredoxin-like_sf"/>
</dbReference>
<dbReference type="AlphaFoldDB" id="A0A1I7YRV2"/>
<evidence type="ECO:0000256" key="1">
    <source>
        <dbReference type="ARBA" id="ARBA00012452"/>
    </source>
</evidence>
<comment type="catalytic activity">
    <reaction evidence="4">
        <text>RX + glutathione = an S-substituted glutathione + a halide anion + H(+)</text>
        <dbReference type="Rhea" id="RHEA:16437"/>
        <dbReference type="ChEBI" id="CHEBI:15378"/>
        <dbReference type="ChEBI" id="CHEBI:16042"/>
        <dbReference type="ChEBI" id="CHEBI:17792"/>
        <dbReference type="ChEBI" id="CHEBI:57925"/>
        <dbReference type="ChEBI" id="CHEBI:90779"/>
        <dbReference type="EC" id="2.5.1.18"/>
    </reaction>
</comment>
<dbReference type="Pfam" id="PF14497">
    <property type="entry name" value="GST_C_3"/>
    <property type="match status" value="1"/>
</dbReference>
<dbReference type="CDD" id="cd03039">
    <property type="entry name" value="GST_N_Sigma_like"/>
    <property type="match status" value="1"/>
</dbReference>
<evidence type="ECO:0000256" key="3">
    <source>
        <dbReference type="ARBA" id="ARBA00038317"/>
    </source>
</evidence>
<dbReference type="SFLD" id="SFLDG01205">
    <property type="entry name" value="AMPS.1"/>
    <property type="match status" value="1"/>
</dbReference>
<feature type="domain" description="GST C-terminal" evidence="7">
    <location>
        <begin position="81"/>
        <end position="206"/>
    </location>
</feature>
<dbReference type="SUPFAM" id="SSF47616">
    <property type="entry name" value="GST C-terminal domain-like"/>
    <property type="match status" value="1"/>
</dbReference>
<dbReference type="PANTHER" id="PTHR11571">
    <property type="entry name" value="GLUTATHIONE S-TRANSFERASE"/>
    <property type="match status" value="1"/>
</dbReference>
<dbReference type="Proteomes" id="UP000095287">
    <property type="component" value="Unplaced"/>
</dbReference>
<dbReference type="FunFam" id="3.40.30.10:FF:000189">
    <property type="entry name" value="Glutathione S-Transferase"/>
    <property type="match status" value="1"/>
</dbReference>
<dbReference type="InterPro" id="IPR036282">
    <property type="entry name" value="Glutathione-S-Trfase_C_sf"/>
</dbReference>
<evidence type="ECO:0000256" key="4">
    <source>
        <dbReference type="ARBA" id="ARBA00047960"/>
    </source>
</evidence>
<dbReference type="EC" id="2.5.1.18" evidence="1"/>
<dbReference type="GO" id="GO:0004364">
    <property type="term" value="F:glutathione transferase activity"/>
    <property type="evidence" value="ECO:0007669"/>
    <property type="project" value="UniProtKB-EC"/>
</dbReference>
<dbReference type="Pfam" id="PF02798">
    <property type="entry name" value="GST_N"/>
    <property type="match status" value="1"/>
</dbReference>
<comment type="similarity">
    <text evidence="3">Belongs to the GST superfamily. Sigma family.</text>
</comment>
<dbReference type="InterPro" id="IPR040079">
    <property type="entry name" value="Glutathione_S-Trfase"/>
</dbReference>
<dbReference type="PANTHER" id="PTHR11571:SF224">
    <property type="entry name" value="HEMATOPOIETIC PROSTAGLANDIN D SYNTHASE"/>
    <property type="match status" value="1"/>
</dbReference>
<evidence type="ECO:0000313" key="9">
    <source>
        <dbReference type="WBParaSite" id="L893_g19080.t2"/>
    </source>
</evidence>
<evidence type="ECO:0000259" key="7">
    <source>
        <dbReference type="PROSITE" id="PS50405"/>
    </source>
</evidence>